<evidence type="ECO:0000259" key="4">
    <source>
        <dbReference type="SMART" id="SM00479"/>
    </source>
</evidence>
<dbReference type="GO" id="GO:0006259">
    <property type="term" value="P:DNA metabolic process"/>
    <property type="evidence" value="ECO:0007669"/>
    <property type="project" value="UniProtKB-ARBA"/>
</dbReference>
<feature type="domain" description="Exonuclease" evidence="4">
    <location>
        <begin position="2"/>
        <end position="177"/>
    </location>
</feature>
<dbReference type="SMART" id="SM00479">
    <property type="entry name" value="EXOIII"/>
    <property type="match status" value="1"/>
</dbReference>
<dbReference type="CDD" id="cd06133">
    <property type="entry name" value="ERI-1_3'hExo_like"/>
    <property type="match status" value="1"/>
</dbReference>
<evidence type="ECO:0000256" key="1">
    <source>
        <dbReference type="ARBA" id="ARBA00022722"/>
    </source>
</evidence>
<dbReference type="InterPro" id="IPR047201">
    <property type="entry name" value="ERI-1_3'hExo-like"/>
</dbReference>
<gene>
    <name evidence="5" type="ORF">J3U88_04965</name>
</gene>
<reference evidence="5" key="1">
    <citation type="submission" date="2021-03" db="EMBL/GenBank/DDBJ databases">
        <authorList>
            <person name="Wang G."/>
        </authorList>
    </citation>
    <scope>NUCLEOTIDE SEQUENCE</scope>
    <source>
        <strain evidence="5">KCTC 12899</strain>
    </source>
</reference>
<accession>A0A8J7U2Z8</accession>
<evidence type="ECO:0000256" key="2">
    <source>
        <dbReference type="ARBA" id="ARBA00022801"/>
    </source>
</evidence>
<dbReference type="InterPro" id="IPR013520">
    <property type="entry name" value="Ribonucl_H"/>
</dbReference>
<dbReference type="SUPFAM" id="SSF53098">
    <property type="entry name" value="Ribonuclease H-like"/>
    <property type="match status" value="1"/>
</dbReference>
<dbReference type="RefSeq" id="WP_207857255.1">
    <property type="nucleotide sequence ID" value="NZ_JAFREP010000003.1"/>
</dbReference>
<protein>
    <submittedName>
        <fullName evidence="5">Exonuclease domain-containing protein</fullName>
    </submittedName>
</protein>
<evidence type="ECO:0000313" key="5">
    <source>
        <dbReference type="EMBL" id="MBO1317803.1"/>
    </source>
</evidence>
<evidence type="ECO:0000313" key="6">
    <source>
        <dbReference type="Proteomes" id="UP000664417"/>
    </source>
</evidence>
<keyword evidence="6" id="KW-1185">Reference proteome</keyword>
<dbReference type="GO" id="GO:0003676">
    <property type="term" value="F:nucleic acid binding"/>
    <property type="evidence" value="ECO:0007669"/>
    <property type="project" value="InterPro"/>
</dbReference>
<dbReference type="InterPro" id="IPR012337">
    <property type="entry name" value="RNaseH-like_sf"/>
</dbReference>
<dbReference type="InterPro" id="IPR051274">
    <property type="entry name" value="3-5_Exoribonuclease"/>
</dbReference>
<dbReference type="PANTHER" id="PTHR23044:SF61">
    <property type="entry name" value="3'-5' EXORIBONUCLEASE 1-RELATED"/>
    <property type="match status" value="1"/>
</dbReference>
<dbReference type="Gene3D" id="3.30.420.10">
    <property type="entry name" value="Ribonuclease H-like superfamily/Ribonuclease H"/>
    <property type="match status" value="1"/>
</dbReference>
<proteinExistence type="predicted"/>
<organism evidence="5 6">
    <name type="scientific">Acanthopleuribacter pedis</name>
    <dbReference type="NCBI Taxonomy" id="442870"/>
    <lineage>
        <taxon>Bacteria</taxon>
        <taxon>Pseudomonadati</taxon>
        <taxon>Acidobacteriota</taxon>
        <taxon>Holophagae</taxon>
        <taxon>Acanthopleuribacterales</taxon>
        <taxon>Acanthopleuribacteraceae</taxon>
        <taxon>Acanthopleuribacter</taxon>
    </lineage>
</organism>
<keyword evidence="2" id="KW-0378">Hydrolase</keyword>
<dbReference type="GO" id="GO:0000175">
    <property type="term" value="F:3'-5'-RNA exonuclease activity"/>
    <property type="evidence" value="ECO:0007669"/>
    <property type="project" value="InterPro"/>
</dbReference>
<dbReference type="Pfam" id="PF00929">
    <property type="entry name" value="RNase_T"/>
    <property type="match status" value="1"/>
</dbReference>
<dbReference type="AlphaFoldDB" id="A0A8J7U2Z8"/>
<name>A0A8J7U2Z8_9BACT</name>
<dbReference type="Proteomes" id="UP000664417">
    <property type="component" value="Unassembled WGS sequence"/>
</dbReference>
<sequence length="177" mass="20322">MTYLIVDFEATCCDAGSVPRNEMEIIEIGAVALDPKSLRIIDEFERFVKPQRHPLLTNFCASLTSITQRDLDRADSFPEVLKSFQAWIGQFENPVFCSWGNYDKNQLLQDCRYFKVPFPFDEQHINIKQRFAENKGYRKGMGLGRAIKTMGLTFHGTAHRGIDDARNMARLAPHIFS</sequence>
<comment type="caution">
    <text evidence="5">The sequence shown here is derived from an EMBL/GenBank/DDBJ whole genome shotgun (WGS) entry which is preliminary data.</text>
</comment>
<dbReference type="InterPro" id="IPR036397">
    <property type="entry name" value="RNaseH_sf"/>
</dbReference>
<evidence type="ECO:0000256" key="3">
    <source>
        <dbReference type="ARBA" id="ARBA00022839"/>
    </source>
</evidence>
<dbReference type="EMBL" id="JAFREP010000003">
    <property type="protein sequence ID" value="MBO1317803.1"/>
    <property type="molecule type" value="Genomic_DNA"/>
</dbReference>
<keyword evidence="1" id="KW-0540">Nuclease</keyword>
<dbReference type="PANTHER" id="PTHR23044">
    <property type="entry name" value="3'-5' EXONUCLEASE ERI1-RELATED"/>
    <property type="match status" value="1"/>
</dbReference>
<keyword evidence="3 5" id="KW-0269">Exonuclease</keyword>